<proteinExistence type="predicted"/>
<evidence type="ECO:0000313" key="2">
    <source>
        <dbReference type="Proteomes" id="UP000241185"/>
    </source>
</evidence>
<evidence type="ECO:0000313" key="1">
    <source>
        <dbReference type="EMBL" id="AUV60837.1"/>
    </source>
</evidence>
<reference evidence="2" key="1">
    <citation type="submission" date="2018-01" db="EMBL/GenBank/DDBJ databases">
        <authorList>
            <person name="Gatt S.M."/>
            <person name="Isern S."/>
            <person name="Jenkins M."/>
            <person name="Tan A.L."/>
            <person name="Michael S.F."/>
            <person name="Moore R.E."/>
            <person name="Ware V.C."/>
            <person name="Garlena R.A."/>
            <person name="Russell D.A."/>
            <person name="Pope W.H."/>
            <person name="Jacobs-Sera D."/>
            <person name="Hendrix R.W."/>
            <person name="Hatfull G.F."/>
        </authorList>
    </citation>
    <scope>NUCLEOTIDE SEQUENCE [LARGE SCALE GENOMIC DNA]</scope>
</reference>
<gene>
    <name evidence="1" type="ORF">SEA_REM711_59</name>
</gene>
<sequence>MMIDVEISQERAEQLIAAGYQTVLPAALGERVFMFTGPGLALAKLAYTDALPADVIDVTAQEPWDIATLRIERSKPA</sequence>
<dbReference type="EMBL" id="MG770216">
    <property type="protein sequence ID" value="AUV60837.1"/>
    <property type="molecule type" value="Genomic_DNA"/>
</dbReference>
<dbReference type="Proteomes" id="UP000241185">
    <property type="component" value="Segment"/>
</dbReference>
<keyword evidence="2" id="KW-1185">Reference proteome</keyword>
<organism evidence="1 2">
    <name type="scientific">Mycobacterium phage Rem711</name>
    <dbReference type="NCBI Taxonomy" id="2079285"/>
    <lineage>
        <taxon>Viruses</taxon>
        <taxon>Duplodnaviria</taxon>
        <taxon>Heunggongvirae</taxon>
        <taxon>Uroviricota</taxon>
        <taxon>Caudoviricetes</taxon>
        <taxon>Trigintaduovirus</taxon>
        <taxon>Trigintaduovirus rem711</taxon>
    </lineage>
</organism>
<name>A0A2K9VEZ4_9CAUD</name>
<protein>
    <submittedName>
        <fullName evidence="1">Uncharacterized protein</fullName>
    </submittedName>
</protein>
<accession>A0A2K9VEZ4</accession>